<gene>
    <name evidence="2" type="ORF">V8G56_02750</name>
</gene>
<dbReference type="EMBL" id="JBAWKC010000001">
    <property type="protein sequence ID" value="MFH6767642.1"/>
    <property type="molecule type" value="Genomic_DNA"/>
</dbReference>
<evidence type="ECO:0000313" key="2">
    <source>
        <dbReference type="EMBL" id="MFH6767642.1"/>
    </source>
</evidence>
<organism evidence="2 3">
    <name type="scientific">Gaetbulibacter aquiaggeris</name>
    <dbReference type="NCBI Taxonomy" id="1735373"/>
    <lineage>
        <taxon>Bacteria</taxon>
        <taxon>Pseudomonadati</taxon>
        <taxon>Bacteroidota</taxon>
        <taxon>Flavobacteriia</taxon>
        <taxon>Flavobacteriales</taxon>
        <taxon>Flavobacteriaceae</taxon>
        <taxon>Gaetbulibacter</taxon>
    </lineage>
</organism>
<sequence length="517" mass="59380">MFSEKDIFQIKNHGLTVDQVKAQIASIQSGMVFSNLKEAATIGNGILKLKTPQETYYIDLFDQRSPDLSIVKFVPASGAATRMFKFLFEFLNDYNISQETIQDYIKRTGNKDLEVFLNSLEKSPFFEEVVHEIHKIIPNYNDLTYNERCFQFVKTMLDEDRLNYSFYPKGLLPFHKYKNHVSTAFEEHLFEAAFYASTKNKASLHFTISETHHKNFNQELNYIQEEIEELTGKTFYIDFSYQKSATDTIALTLDDALFRASDGGILFRPSGHGALLENLNELDFDIAFIKNIDNLVVRDRLEEVCNYRKILAGILLETQKEIFKYLRLLDTNNLDENEVQSITKFLMTRLNILISPDFESSSIDSKIFYLKDKLNRPIRVCGMVKNEGEPGGGPFWVTDKKGTVSLQIIEFAQIDISNPEQKNIVDNATHFNPTDLVCGIKNYKGEPFDLMKYVDHNAAFITNKTQEGTNIKALELPGLWNGSMAYWNSIFVEVPLSTFNPVKTVNDLLRSAHQAYK</sequence>
<dbReference type="SUPFAM" id="SSF53448">
    <property type="entry name" value="Nucleotide-diphospho-sugar transferases"/>
    <property type="match status" value="1"/>
</dbReference>
<dbReference type="InterPro" id="IPR025393">
    <property type="entry name" value="DUF4301"/>
</dbReference>
<protein>
    <submittedName>
        <fullName evidence="2">DUF4301 family protein</fullName>
    </submittedName>
</protein>
<dbReference type="RefSeq" id="WP_395436931.1">
    <property type="nucleotide sequence ID" value="NZ_JBAWKC010000001.1"/>
</dbReference>
<evidence type="ECO:0000313" key="3">
    <source>
        <dbReference type="Proteomes" id="UP001610104"/>
    </source>
</evidence>
<dbReference type="Pfam" id="PF14134">
    <property type="entry name" value="DUF4301"/>
    <property type="match status" value="1"/>
</dbReference>
<evidence type="ECO:0000259" key="1">
    <source>
        <dbReference type="Pfam" id="PF14134"/>
    </source>
</evidence>
<accession>A0ABW7MPH7</accession>
<dbReference type="InterPro" id="IPR029044">
    <property type="entry name" value="Nucleotide-diphossugar_trans"/>
</dbReference>
<name>A0ABW7MPH7_9FLAO</name>
<comment type="caution">
    <text evidence="2">The sequence shown here is derived from an EMBL/GenBank/DDBJ whole genome shotgun (WGS) entry which is preliminary data.</text>
</comment>
<reference evidence="2 3" key="1">
    <citation type="submission" date="2024-02" db="EMBL/GenBank/DDBJ databases">
        <title>A Gaetbulibacter species isolated from tidal flats and genomic insights of their niches.</title>
        <authorList>
            <person name="Ye Y."/>
        </authorList>
    </citation>
    <scope>NUCLEOTIDE SEQUENCE [LARGE SCALE GENOMIC DNA]</scope>
    <source>
        <strain evidence="2 3">KEM-8</strain>
    </source>
</reference>
<proteinExistence type="predicted"/>
<dbReference type="Proteomes" id="UP001610104">
    <property type="component" value="Unassembled WGS sequence"/>
</dbReference>
<keyword evidence="3" id="KW-1185">Reference proteome</keyword>
<feature type="domain" description="DUF4301" evidence="1">
    <location>
        <begin position="4"/>
        <end position="514"/>
    </location>
</feature>